<sequence length="176" mass="20630">YIKFFFFSIILSIGILTLLKLRRSYFQARLRHFNNNNVENKEEKMVTRDRVRLIMGLFYIFISFGILFNFFTYFLIWVLDPLPDRFIFSFVNFSGNIDLQHLNRIMDLNAAEYPHEVTIYYCVAIASGGILIELMVSIWYIVARKKVKLKKIIPLLIGGVVSGFLTGYTTCLPLFL</sequence>
<accession>X1BWG9</accession>
<keyword evidence="1" id="KW-1133">Transmembrane helix</keyword>
<dbReference type="EMBL" id="BART01010389">
    <property type="protein sequence ID" value="GAG88518.1"/>
    <property type="molecule type" value="Genomic_DNA"/>
</dbReference>
<comment type="caution">
    <text evidence="2">The sequence shown here is derived from an EMBL/GenBank/DDBJ whole genome shotgun (WGS) entry which is preliminary data.</text>
</comment>
<gene>
    <name evidence="2" type="ORF">S01H4_22614</name>
</gene>
<proteinExistence type="predicted"/>
<feature type="non-terminal residue" evidence="2">
    <location>
        <position position="1"/>
    </location>
</feature>
<feature type="transmembrane region" description="Helical" evidence="1">
    <location>
        <begin position="153"/>
        <end position="175"/>
    </location>
</feature>
<organism evidence="2">
    <name type="scientific">marine sediment metagenome</name>
    <dbReference type="NCBI Taxonomy" id="412755"/>
    <lineage>
        <taxon>unclassified sequences</taxon>
        <taxon>metagenomes</taxon>
        <taxon>ecological metagenomes</taxon>
    </lineage>
</organism>
<protein>
    <submittedName>
        <fullName evidence="2">Uncharacterized protein</fullName>
    </submittedName>
</protein>
<keyword evidence="1" id="KW-0472">Membrane</keyword>
<evidence type="ECO:0000313" key="2">
    <source>
        <dbReference type="EMBL" id="GAG88518.1"/>
    </source>
</evidence>
<evidence type="ECO:0000256" key="1">
    <source>
        <dbReference type="SAM" id="Phobius"/>
    </source>
</evidence>
<name>X1BWG9_9ZZZZ</name>
<feature type="transmembrane region" description="Helical" evidence="1">
    <location>
        <begin position="53"/>
        <end position="79"/>
    </location>
</feature>
<reference evidence="2" key="1">
    <citation type="journal article" date="2014" name="Front. Microbiol.">
        <title>High frequency of phylogenetically diverse reductive dehalogenase-homologous genes in deep subseafloor sedimentary metagenomes.</title>
        <authorList>
            <person name="Kawai M."/>
            <person name="Futagami T."/>
            <person name="Toyoda A."/>
            <person name="Takaki Y."/>
            <person name="Nishi S."/>
            <person name="Hori S."/>
            <person name="Arai W."/>
            <person name="Tsubouchi T."/>
            <person name="Morono Y."/>
            <person name="Uchiyama I."/>
            <person name="Ito T."/>
            <person name="Fujiyama A."/>
            <person name="Inagaki F."/>
            <person name="Takami H."/>
        </authorList>
    </citation>
    <scope>NUCLEOTIDE SEQUENCE</scope>
    <source>
        <strain evidence="2">Expedition CK06-06</strain>
    </source>
</reference>
<feature type="transmembrane region" description="Helical" evidence="1">
    <location>
        <begin position="6"/>
        <end position="22"/>
    </location>
</feature>
<dbReference type="AlphaFoldDB" id="X1BWG9"/>
<feature type="transmembrane region" description="Helical" evidence="1">
    <location>
        <begin position="118"/>
        <end position="141"/>
    </location>
</feature>
<keyword evidence="1" id="KW-0812">Transmembrane</keyword>